<sequence>MLIATDPTALPGLAGEPLGSTDWIEIDQARVDAFAEHTEDRQWIHVDPLRAATSPFGGPIAHGFLSLSLLSYFLGQLLEVRGSRMLVNYGLDRVRFPAPVPVGSRLRGVGGIASVTEVPGGHQLVLDITVEIEDAAKPACVAAFVVRVLS</sequence>
<dbReference type="PANTHER" id="PTHR42993:SF1">
    <property type="entry name" value="MAOC-LIKE DEHYDRATASE DOMAIN-CONTAINING PROTEIN"/>
    <property type="match status" value="1"/>
</dbReference>
<comment type="caution">
    <text evidence="3">The sequence shown here is derived from an EMBL/GenBank/DDBJ whole genome shotgun (WGS) entry which is preliminary data.</text>
</comment>
<dbReference type="InterPro" id="IPR029069">
    <property type="entry name" value="HotDog_dom_sf"/>
</dbReference>
<dbReference type="Pfam" id="PF01575">
    <property type="entry name" value="MaoC_dehydratas"/>
    <property type="match status" value="1"/>
</dbReference>
<evidence type="ECO:0000259" key="2">
    <source>
        <dbReference type="Pfam" id="PF01575"/>
    </source>
</evidence>
<dbReference type="PANTHER" id="PTHR42993">
    <property type="entry name" value="MAOC-LIKE DEHYDRATASE DOMAIN-CONTAINING PROTEIN"/>
    <property type="match status" value="1"/>
</dbReference>
<dbReference type="CDD" id="cd03450">
    <property type="entry name" value="NodN"/>
    <property type="match status" value="1"/>
</dbReference>
<dbReference type="InterPro" id="IPR039375">
    <property type="entry name" value="NodN-like"/>
</dbReference>
<reference evidence="3 4" key="1">
    <citation type="submission" date="2020-08" db="EMBL/GenBank/DDBJ databases">
        <title>Sequencing the genomes of 1000 actinobacteria strains.</title>
        <authorList>
            <person name="Klenk H.-P."/>
        </authorList>
    </citation>
    <scope>NUCLEOTIDE SEQUENCE [LARGE SCALE GENOMIC DNA]</scope>
    <source>
        <strain evidence="3 4">DSM 105498</strain>
    </source>
</reference>
<name>A0A7W4VW96_9ACTN</name>
<dbReference type="Gene3D" id="3.10.129.10">
    <property type="entry name" value="Hotdog Thioesterase"/>
    <property type="match status" value="1"/>
</dbReference>
<feature type="domain" description="MaoC-like" evidence="2">
    <location>
        <begin position="14"/>
        <end position="109"/>
    </location>
</feature>
<evidence type="ECO:0000313" key="3">
    <source>
        <dbReference type="EMBL" id="MBB3042865.1"/>
    </source>
</evidence>
<dbReference type="Proteomes" id="UP000589626">
    <property type="component" value="Unassembled WGS sequence"/>
</dbReference>
<comment type="similarity">
    <text evidence="1">Belongs to the enoyl-CoA hydratase/isomerase family.</text>
</comment>
<dbReference type="SUPFAM" id="SSF54637">
    <property type="entry name" value="Thioesterase/thiol ester dehydrase-isomerase"/>
    <property type="match status" value="1"/>
</dbReference>
<accession>A0A7W4VW96</accession>
<evidence type="ECO:0000256" key="1">
    <source>
        <dbReference type="ARBA" id="ARBA00005254"/>
    </source>
</evidence>
<proteinExistence type="inferred from homology"/>
<gene>
    <name evidence="3" type="ORF">FHU40_002683</name>
</gene>
<protein>
    <submittedName>
        <fullName evidence="3">Acyl dehydratase</fullName>
    </submittedName>
</protein>
<evidence type="ECO:0000313" key="4">
    <source>
        <dbReference type="Proteomes" id="UP000589626"/>
    </source>
</evidence>
<dbReference type="AlphaFoldDB" id="A0A7W4VW96"/>
<keyword evidence="4" id="KW-1185">Reference proteome</keyword>
<dbReference type="RefSeq" id="WP_183592783.1">
    <property type="nucleotide sequence ID" value="NZ_JACHWR010000002.1"/>
</dbReference>
<dbReference type="InterPro" id="IPR002539">
    <property type="entry name" value="MaoC-like_dom"/>
</dbReference>
<organism evidence="3 4">
    <name type="scientific">Nocardioides soli</name>
    <dbReference type="NCBI Taxonomy" id="1036020"/>
    <lineage>
        <taxon>Bacteria</taxon>
        <taxon>Bacillati</taxon>
        <taxon>Actinomycetota</taxon>
        <taxon>Actinomycetes</taxon>
        <taxon>Propionibacteriales</taxon>
        <taxon>Nocardioidaceae</taxon>
        <taxon>Nocardioides</taxon>
    </lineage>
</organism>
<dbReference type="EMBL" id="JACHWR010000002">
    <property type="protein sequence ID" value="MBB3042865.1"/>
    <property type="molecule type" value="Genomic_DNA"/>
</dbReference>